<dbReference type="InterPro" id="IPR004358">
    <property type="entry name" value="Sig_transdc_His_kin-like_C"/>
</dbReference>
<evidence type="ECO:0000256" key="8">
    <source>
        <dbReference type="ARBA" id="ARBA00022679"/>
    </source>
</evidence>
<dbReference type="EC" id="2.7.13.3" evidence="5"/>
<feature type="region of interest" description="Disordered" evidence="23">
    <location>
        <begin position="456"/>
        <end position="477"/>
    </location>
</feature>
<keyword evidence="18" id="KW-0346">Stress response</keyword>
<dbReference type="Gene3D" id="1.10.287.130">
    <property type="match status" value="1"/>
</dbReference>
<dbReference type="InterPro" id="IPR003661">
    <property type="entry name" value="HisK_dim/P_dom"/>
</dbReference>
<accession>A0ABX1RD53</accession>
<evidence type="ECO:0000256" key="23">
    <source>
        <dbReference type="SAM" id="MobiDB-lite"/>
    </source>
</evidence>
<keyword evidence="19" id="KW-0843">Virulence</keyword>
<keyword evidence="20" id="KW-0464">Manganese</keyword>
<dbReference type="InterPro" id="IPR003594">
    <property type="entry name" value="HATPase_dom"/>
</dbReference>
<dbReference type="Proteomes" id="UP001296706">
    <property type="component" value="Unassembled WGS sequence"/>
</dbReference>
<evidence type="ECO:0000313" key="27">
    <source>
        <dbReference type="EMBL" id="NMH77947.1"/>
    </source>
</evidence>
<evidence type="ECO:0000256" key="16">
    <source>
        <dbReference type="ARBA" id="ARBA00022989"/>
    </source>
</evidence>
<feature type="domain" description="HAMP" evidence="26">
    <location>
        <begin position="167"/>
        <end position="219"/>
    </location>
</feature>
<dbReference type="SUPFAM" id="SSF55874">
    <property type="entry name" value="ATPase domain of HSP90 chaperone/DNA topoisomerase II/histidine kinase"/>
    <property type="match status" value="1"/>
</dbReference>
<keyword evidence="13" id="KW-0067">ATP-binding</keyword>
<dbReference type="InterPro" id="IPR036097">
    <property type="entry name" value="HisK_dim/P_sf"/>
</dbReference>
<dbReference type="Pfam" id="PF00512">
    <property type="entry name" value="HisKA"/>
    <property type="match status" value="1"/>
</dbReference>
<evidence type="ECO:0000256" key="19">
    <source>
        <dbReference type="ARBA" id="ARBA00023026"/>
    </source>
</evidence>
<sequence>MRTRIVGLAVWASVLAIGLFGVPLGVGVFQYASQSERSELQRVADAVAITVASDVYDSERIEGVDGPGPVQVAVYDDDGTLLGGVGPGAEQPEVAKALQGDVGAGTESGSFVVAVPVTHEDDIIGAVRAAAPRSAVLQWVALVWAGMIALAALAVAATWLLGRRQARRLARPLEELAVAARRLGEGDFSVRTRQGGVGEIDAVGTALNTTAVRLDDLLAREQAFSADVSHQLRTPLAGLRLRLEAALEQPGLDPRPAIVASLVDADRLEATIDELLDLARGNRDARGGPVDLGVLLDELSPEWRGRLELLGRGLNLTVEPGTPWPRASAAAIRHVLAVLVDNATTHGAGTVGVTVRESSNVVAIDVSDEGAGVHDPEGVLFARRADQRDGHGIGLALARRLAEAEDGRLELTRRAPPVFTLLLPPAHAEPLADQEPMGGDALGAADEVDVVRAGRGRGTARVDLAGPGPARAEPRSW</sequence>
<dbReference type="PROSITE" id="PS50885">
    <property type="entry name" value="HAMP"/>
    <property type="match status" value="1"/>
</dbReference>
<evidence type="ECO:0000313" key="28">
    <source>
        <dbReference type="Proteomes" id="UP001296706"/>
    </source>
</evidence>
<evidence type="ECO:0000256" key="21">
    <source>
        <dbReference type="ARBA" id="ARBA00040454"/>
    </source>
</evidence>
<organism evidence="27 28">
    <name type="scientific">Pseudonocardia xinjiangensis</name>
    <dbReference type="NCBI Taxonomy" id="75289"/>
    <lineage>
        <taxon>Bacteria</taxon>
        <taxon>Bacillati</taxon>
        <taxon>Actinomycetota</taxon>
        <taxon>Actinomycetes</taxon>
        <taxon>Pseudonocardiales</taxon>
        <taxon>Pseudonocardiaceae</taxon>
        <taxon>Pseudonocardia</taxon>
    </lineage>
</organism>
<dbReference type="Gene3D" id="3.30.565.10">
    <property type="entry name" value="Histidine kinase-like ATPase, C-terminal domain"/>
    <property type="match status" value="1"/>
</dbReference>
<proteinExistence type="predicted"/>
<dbReference type="Pfam" id="PF00672">
    <property type="entry name" value="HAMP"/>
    <property type="match status" value="1"/>
</dbReference>
<keyword evidence="8" id="KW-0808">Transferase</keyword>
<reference evidence="27 28" key="1">
    <citation type="submission" date="2020-04" db="EMBL/GenBank/DDBJ databases">
        <authorList>
            <person name="Klaysubun C."/>
            <person name="Duangmal K."/>
            <person name="Lipun K."/>
        </authorList>
    </citation>
    <scope>NUCLEOTIDE SEQUENCE [LARGE SCALE GENOMIC DNA]</scope>
    <source>
        <strain evidence="27 28">JCM 11839</strain>
    </source>
</reference>
<evidence type="ECO:0000259" key="25">
    <source>
        <dbReference type="PROSITE" id="PS50109"/>
    </source>
</evidence>
<evidence type="ECO:0000256" key="11">
    <source>
        <dbReference type="ARBA" id="ARBA00022777"/>
    </source>
</evidence>
<dbReference type="InterPro" id="IPR036890">
    <property type="entry name" value="HATPase_C_sf"/>
</dbReference>
<evidence type="ECO:0000256" key="20">
    <source>
        <dbReference type="ARBA" id="ARBA00023211"/>
    </source>
</evidence>
<dbReference type="SMART" id="SM00304">
    <property type="entry name" value="HAMP"/>
    <property type="match status" value="1"/>
</dbReference>
<dbReference type="CDD" id="cd06225">
    <property type="entry name" value="HAMP"/>
    <property type="match status" value="1"/>
</dbReference>
<protein>
    <recommendedName>
        <fullName evidence="21">Signal transduction histidine-protein kinase/phosphatase MprB</fullName>
        <ecNumber evidence="5">2.7.13.3</ecNumber>
    </recommendedName>
    <alternativeName>
        <fullName evidence="22">Mycobacterial persistence regulator B</fullName>
    </alternativeName>
</protein>
<dbReference type="SUPFAM" id="SSF47384">
    <property type="entry name" value="Homodimeric domain of signal transducing histidine kinase"/>
    <property type="match status" value="1"/>
</dbReference>
<keyword evidence="14" id="KW-0460">Magnesium</keyword>
<keyword evidence="12" id="KW-0378">Hydrolase</keyword>
<name>A0ABX1RD53_9PSEU</name>
<evidence type="ECO:0000259" key="26">
    <source>
        <dbReference type="PROSITE" id="PS50885"/>
    </source>
</evidence>
<dbReference type="PANTHER" id="PTHR44936:SF9">
    <property type="entry name" value="SENSOR PROTEIN CREC"/>
    <property type="match status" value="1"/>
</dbReference>
<keyword evidence="28" id="KW-1185">Reference proteome</keyword>
<evidence type="ECO:0000256" key="24">
    <source>
        <dbReference type="SAM" id="Phobius"/>
    </source>
</evidence>
<evidence type="ECO:0000256" key="4">
    <source>
        <dbReference type="ARBA" id="ARBA00004651"/>
    </source>
</evidence>
<comment type="catalytic activity">
    <reaction evidence="1">
        <text>ATP + protein L-histidine = ADP + protein N-phospho-L-histidine.</text>
        <dbReference type="EC" id="2.7.13.3"/>
    </reaction>
</comment>
<evidence type="ECO:0000256" key="12">
    <source>
        <dbReference type="ARBA" id="ARBA00022801"/>
    </source>
</evidence>
<dbReference type="PROSITE" id="PS50109">
    <property type="entry name" value="HIS_KIN"/>
    <property type="match status" value="1"/>
</dbReference>
<evidence type="ECO:0000256" key="17">
    <source>
        <dbReference type="ARBA" id="ARBA00023012"/>
    </source>
</evidence>
<comment type="cofactor">
    <cofactor evidence="3">
        <name>Mg(2+)</name>
        <dbReference type="ChEBI" id="CHEBI:18420"/>
    </cofactor>
</comment>
<evidence type="ECO:0000256" key="2">
    <source>
        <dbReference type="ARBA" id="ARBA00001936"/>
    </source>
</evidence>
<keyword evidence="15" id="KW-0904">Protein phosphatase</keyword>
<comment type="caution">
    <text evidence="27">The sequence shown here is derived from an EMBL/GenBank/DDBJ whole genome shotgun (WGS) entry which is preliminary data.</text>
</comment>
<dbReference type="SUPFAM" id="SSF158472">
    <property type="entry name" value="HAMP domain-like"/>
    <property type="match status" value="1"/>
</dbReference>
<dbReference type="PRINTS" id="PR00344">
    <property type="entry name" value="BCTRLSENSOR"/>
</dbReference>
<evidence type="ECO:0000256" key="7">
    <source>
        <dbReference type="ARBA" id="ARBA00022553"/>
    </source>
</evidence>
<dbReference type="RefSeq" id="WP_169396019.1">
    <property type="nucleotide sequence ID" value="NZ_BAAAJH010000013.1"/>
</dbReference>
<dbReference type="SMART" id="SM00387">
    <property type="entry name" value="HATPase_c"/>
    <property type="match status" value="1"/>
</dbReference>
<evidence type="ECO:0000256" key="5">
    <source>
        <dbReference type="ARBA" id="ARBA00012438"/>
    </source>
</evidence>
<feature type="transmembrane region" description="Helical" evidence="24">
    <location>
        <begin position="136"/>
        <end position="161"/>
    </location>
</feature>
<gene>
    <name evidence="27" type="ORF">HF577_12740</name>
</gene>
<dbReference type="Pfam" id="PF02518">
    <property type="entry name" value="HATPase_c"/>
    <property type="match status" value="1"/>
</dbReference>
<evidence type="ECO:0000256" key="9">
    <source>
        <dbReference type="ARBA" id="ARBA00022692"/>
    </source>
</evidence>
<evidence type="ECO:0000256" key="13">
    <source>
        <dbReference type="ARBA" id="ARBA00022840"/>
    </source>
</evidence>
<evidence type="ECO:0000256" key="18">
    <source>
        <dbReference type="ARBA" id="ARBA00023016"/>
    </source>
</evidence>
<comment type="subcellular location">
    <subcellularLocation>
        <location evidence="4">Cell membrane</location>
        <topology evidence="4">Multi-pass membrane protein</topology>
    </subcellularLocation>
</comment>
<evidence type="ECO:0000256" key="10">
    <source>
        <dbReference type="ARBA" id="ARBA00022741"/>
    </source>
</evidence>
<evidence type="ECO:0000256" key="6">
    <source>
        <dbReference type="ARBA" id="ARBA00022475"/>
    </source>
</evidence>
<evidence type="ECO:0000256" key="15">
    <source>
        <dbReference type="ARBA" id="ARBA00022912"/>
    </source>
</evidence>
<dbReference type="InterPro" id="IPR005467">
    <property type="entry name" value="His_kinase_dom"/>
</dbReference>
<dbReference type="Gene3D" id="6.10.340.10">
    <property type="match status" value="1"/>
</dbReference>
<keyword evidence="16 24" id="KW-1133">Transmembrane helix</keyword>
<comment type="cofactor">
    <cofactor evidence="2">
        <name>Mn(2+)</name>
        <dbReference type="ChEBI" id="CHEBI:29035"/>
    </cofactor>
</comment>
<dbReference type="SMART" id="SM00388">
    <property type="entry name" value="HisKA"/>
    <property type="match status" value="1"/>
</dbReference>
<keyword evidence="6" id="KW-1003">Cell membrane</keyword>
<keyword evidence="10" id="KW-0547">Nucleotide-binding</keyword>
<dbReference type="CDD" id="cd00082">
    <property type="entry name" value="HisKA"/>
    <property type="match status" value="1"/>
</dbReference>
<dbReference type="InterPro" id="IPR003660">
    <property type="entry name" value="HAMP_dom"/>
</dbReference>
<keyword evidence="24" id="KW-0472">Membrane</keyword>
<feature type="domain" description="Histidine kinase" evidence="25">
    <location>
        <begin position="227"/>
        <end position="427"/>
    </location>
</feature>
<dbReference type="EMBL" id="JAAXKY010000033">
    <property type="protein sequence ID" value="NMH77947.1"/>
    <property type="molecule type" value="Genomic_DNA"/>
</dbReference>
<evidence type="ECO:0000256" key="14">
    <source>
        <dbReference type="ARBA" id="ARBA00022842"/>
    </source>
</evidence>
<keyword evidence="11 27" id="KW-0418">Kinase</keyword>
<dbReference type="InterPro" id="IPR050980">
    <property type="entry name" value="2C_sensor_his_kinase"/>
</dbReference>
<keyword evidence="9 24" id="KW-0812">Transmembrane</keyword>
<dbReference type="PANTHER" id="PTHR44936">
    <property type="entry name" value="SENSOR PROTEIN CREC"/>
    <property type="match status" value="1"/>
</dbReference>
<evidence type="ECO:0000256" key="1">
    <source>
        <dbReference type="ARBA" id="ARBA00000085"/>
    </source>
</evidence>
<keyword evidence="17" id="KW-0902">Two-component regulatory system</keyword>
<evidence type="ECO:0000256" key="22">
    <source>
        <dbReference type="ARBA" id="ARBA00041776"/>
    </source>
</evidence>
<dbReference type="GO" id="GO:0016301">
    <property type="term" value="F:kinase activity"/>
    <property type="evidence" value="ECO:0007669"/>
    <property type="project" value="UniProtKB-KW"/>
</dbReference>
<keyword evidence="7" id="KW-0597">Phosphoprotein</keyword>
<evidence type="ECO:0000256" key="3">
    <source>
        <dbReference type="ARBA" id="ARBA00001946"/>
    </source>
</evidence>